<accession>A0A2Z5Y0E0</accession>
<sequence>MDYYDVTFQELSGRTIIKRGVASNKDTYSVWQDACDAYDENELRVAVNTDVFVVMNRRYIVRIDIQKIDSPTEKQIKRHDEIMGVVTTLSNMGF</sequence>
<evidence type="ECO:0000313" key="1">
    <source>
        <dbReference type="EMBL" id="BBC60284.1"/>
    </source>
</evidence>
<dbReference type="RefSeq" id="WP_013773064.1">
    <property type="nucleotide sequence ID" value="NZ_AP018492.1"/>
</dbReference>
<dbReference type="Proteomes" id="UP000269226">
    <property type="component" value="Chromosome"/>
</dbReference>
<dbReference type="AlphaFoldDB" id="A0A2Z5Y0E0"/>
<dbReference type="EMBL" id="AP018492">
    <property type="protein sequence ID" value="BBC60284.1"/>
    <property type="molecule type" value="Genomic_DNA"/>
</dbReference>
<protein>
    <submittedName>
        <fullName evidence="1">Uncharacterized protein</fullName>
    </submittedName>
</protein>
<dbReference type="OMA" id="CADYNEN"/>
<proteinExistence type="predicted"/>
<dbReference type="GeneID" id="57042684"/>
<organism evidence="1 2">
    <name type="scientific">Melissococcus plutonius</name>
    <dbReference type="NCBI Taxonomy" id="33970"/>
    <lineage>
        <taxon>Bacteria</taxon>
        <taxon>Bacillati</taxon>
        <taxon>Bacillota</taxon>
        <taxon>Bacilli</taxon>
        <taxon>Lactobacillales</taxon>
        <taxon>Enterococcaceae</taxon>
        <taxon>Melissococcus</taxon>
    </lineage>
</organism>
<name>A0A2Z5Y0E0_9ENTE</name>
<evidence type="ECO:0000313" key="2">
    <source>
        <dbReference type="Proteomes" id="UP000269226"/>
    </source>
</evidence>
<gene>
    <name evidence="1" type="ORF">DAT561_0116</name>
</gene>
<reference evidence="1 2" key="1">
    <citation type="submission" date="2018-01" db="EMBL/GenBank/DDBJ databases">
        <title>Whole genome sequence of Melissococcus plutonius DAT561.</title>
        <authorList>
            <person name="Okumura K."/>
            <person name="Takamatsu D."/>
            <person name="Okura M."/>
        </authorList>
    </citation>
    <scope>NUCLEOTIDE SEQUENCE [LARGE SCALE GENOMIC DNA]</scope>
    <source>
        <strain evidence="1 2">DAT561</strain>
    </source>
</reference>